<gene>
    <name evidence="1" type="ORF">F9Z43_10380</name>
</gene>
<proteinExistence type="predicted"/>
<reference evidence="1 2" key="1">
    <citation type="submission" date="2019-10" db="EMBL/GenBank/DDBJ databases">
        <title>XDR Pseudomonas monteilii producing IMP-16 from LCR.</title>
        <authorList>
            <person name="Ballaben A."/>
            <person name="Doi Y."/>
        </authorList>
    </citation>
    <scope>NUCLEOTIDE SEQUENCE [LARGE SCALE GENOMIC DNA]</scope>
    <source>
        <strain evidence="1 2">597/14</strain>
    </source>
</reference>
<dbReference type="EMBL" id="WEIK01000007">
    <property type="protein sequence ID" value="MVF49719.1"/>
    <property type="molecule type" value="Genomic_DNA"/>
</dbReference>
<evidence type="ECO:0000313" key="1">
    <source>
        <dbReference type="EMBL" id="MVF49719.1"/>
    </source>
</evidence>
<dbReference type="RefSeq" id="WP_156867293.1">
    <property type="nucleotide sequence ID" value="NZ_WEIK01000007.1"/>
</dbReference>
<organism evidence="1 2">
    <name type="scientific">Pseudomonas monteilii</name>
    <dbReference type="NCBI Taxonomy" id="76759"/>
    <lineage>
        <taxon>Bacteria</taxon>
        <taxon>Pseudomonadati</taxon>
        <taxon>Pseudomonadota</taxon>
        <taxon>Gammaproteobacteria</taxon>
        <taxon>Pseudomonadales</taxon>
        <taxon>Pseudomonadaceae</taxon>
        <taxon>Pseudomonas</taxon>
    </lineage>
</organism>
<comment type="caution">
    <text evidence="1">The sequence shown here is derived from an EMBL/GenBank/DDBJ whole genome shotgun (WGS) entry which is preliminary data.</text>
</comment>
<name>A0A7X3F270_9PSED</name>
<evidence type="ECO:0008006" key="3">
    <source>
        <dbReference type="Google" id="ProtNLM"/>
    </source>
</evidence>
<evidence type="ECO:0000313" key="2">
    <source>
        <dbReference type="Proteomes" id="UP000440965"/>
    </source>
</evidence>
<accession>A0A7X3F270</accession>
<dbReference type="Proteomes" id="UP000440965">
    <property type="component" value="Unassembled WGS sequence"/>
</dbReference>
<sequence>MQKNNLNILFGDGNYLGYEFEALPVGAALLVAAQQIEQAADQARASVLGDPLRAVEYQMAEADAKAFMVAGFDGFVPATVQAVVDASEVSPQAAAELILTESAAWRGALCEIRAARLKGKQAMLKATTHAEAESYADTAIDAIRAVSKAYAAA</sequence>
<dbReference type="AlphaFoldDB" id="A0A7X3F270"/>
<protein>
    <recommendedName>
        <fullName evidence="3">Phage tail protein</fullName>
    </recommendedName>
</protein>